<keyword evidence="2" id="KW-1185">Reference proteome</keyword>
<protein>
    <submittedName>
        <fullName evidence="1">Uncharacterized protein</fullName>
    </submittedName>
</protein>
<reference evidence="1 2" key="1">
    <citation type="journal article" date="2023" name="Plants (Basel)">
        <title>Bridging the Gap: Combining Genomics and Transcriptomics Approaches to Understand Stylosanthes scabra, an Orphan Legume from the Brazilian Caatinga.</title>
        <authorList>
            <person name="Ferreira-Neto J.R.C."/>
            <person name="da Silva M.D."/>
            <person name="Binneck E."/>
            <person name="de Melo N.F."/>
            <person name="da Silva R.H."/>
            <person name="de Melo A.L.T.M."/>
            <person name="Pandolfi V."/>
            <person name="Bustamante F.O."/>
            <person name="Brasileiro-Vidal A.C."/>
            <person name="Benko-Iseppon A.M."/>
        </authorList>
    </citation>
    <scope>NUCLEOTIDE SEQUENCE [LARGE SCALE GENOMIC DNA]</scope>
    <source>
        <tissue evidence="1">Leaves</tissue>
    </source>
</reference>
<dbReference type="Proteomes" id="UP001341840">
    <property type="component" value="Unassembled WGS sequence"/>
</dbReference>
<gene>
    <name evidence="1" type="ORF">PIB30_086368</name>
</gene>
<evidence type="ECO:0000313" key="2">
    <source>
        <dbReference type="Proteomes" id="UP001341840"/>
    </source>
</evidence>
<organism evidence="1 2">
    <name type="scientific">Stylosanthes scabra</name>
    <dbReference type="NCBI Taxonomy" id="79078"/>
    <lineage>
        <taxon>Eukaryota</taxon>
        <taxon>Viridiplantae</taxon>
        <taxon>Streptophyta</taxon>
        <taxon>Embryophyta</taxon>
        <taxon>Tracheophyta</taxon>
        <taxon>Spermatophyta</taxon>
        <taxon>Magnoliopsida</taxon>
        <taxon>eudicotyledons</taxon>
        <taxon>Gunneridae</taxon>
        <taxon>Pentapetalae</taxon>
        <taxon>rosids</taxon>
        <taxon>fabids</taxon>
        <taxon>Fabales</taxon>
        <taxon>Fabaceae</taxon>
        <taxon>Papilionoideae</taxon>
        <taxon>50 kb inversion clade</taxon>
        <taxon>dalbergioids sensu lato</taxon>
        <taxon>Dalbergieae</taxon>
        <taxon>Pterocarpus clade</taxon>
        <taxon>Stylosanthes</taxon>
    </lineage>
</organism>
<sequence>MGVGGGWGTLKRVRVLLQSVLPMPRHEVWRLGVAAANWGCCAFGCGEMGQGGVDAANLFTIRNNPTSASDQVAIHKSGLSFPTRKGD</sequence>
<dbReference type="EMBL" id="JASCZI010001478">
    <property type="protein sequence ID" value="MED6115042.1"/>
    <property type="molecule type" value="Genomic_DNA"/>
</dbReference>
<accession>A0ABU6QT72</accession>
<comment type="caution">
    <text evidence="1">The sequence shown here is derived from an EMBL/GenBank/DDBJ whole genome shotgun (WGS) entry which is preliminary data.</text>
</comment>
<name>A0ABU6QT72_9FABA</name>
<evidence type="ECO:0000313" key="1">
    <source>
        <dbReference type="EMBL" id="MED6115042.1"/>
    </source>
</evidence>
<proteinExistence type="predicted"/>